<dbReference type="SMART" id="SM00476">
    <property type="entry name" value="DNaseIc"/>
    <property type="match status" value="1"/>
</dbReference>
<dbReference type="GO" id="GO:0004536">
    <property type="term" value="F:DNA nuclease activity"/>
    <property type="evidence" value="ECO:0007669"/>
    <property type="project" value="InterPro"/>
</dbReference>
<dbReference type="SUPFAM" id="SSF56219">
    <property type="entry name" value="DNase I-like"/>
    <property type="match status" value="1"/>
</dbReference>
<keyword evidence="5" id="KW-0269">Exonuclease</keyword>
<dbReference type="PANTHER" id="PTHR11371">
    <property type="entry name" value="DEOXYRIBONUCLEASE"/>
    <property type="match status" value="1"/>
</dbReference>
<evidence type="ECO:0000259" key="4">
    <source>
        <dbReference type="Pfam" id="PF03372"/>
    </source>
</evidence>
<keyword evidence="3" id="KW-0378">Hydrolase</keyword>
<name>A0A518JZ56_9BACT</name>
<gene>
    <name evidence="5" type="ORF">Poly24_45590</name>
</gene>
<evidence type="ECO:0000256" key="2">
    <source>
        <dbReference type="ARBA" id="ARBA00022722"/>
    </source>
</evidence>
<dbReference type="PRINTS" id="PR00130">
    <property type="entry name" value="DNASEI"/>
</dbReference>
<keyword evidence="6" id="KW-1185">Reference proteome</keyword>
<keyword evidence="2" id="KW-0540">Nuclease</keyword>
<dbReference type="InterPro" id="IPR036691">
    <property type="entry name" value="Endo/exonu/phosph_ase_sf"/>
</dbReference>
<organism evidence="5 6">
    <name type="scientific">Rosistilla carotiformis</name>
    <dbReference type="NCBI Taxonomy" id="2528017"/>
    <lineage>
        <taxon>Bacteria</taxon>
        <taxon>Pseudomonadati</taxon>
        <taxon>Planctomycetota</taxon>
        <taxon>Planctomycetia</taxon>
        <taxon>Pirellulales</taxon>
        <taxon>Pirellulaceae</taxon>
        <taxon>Rosistilla</taxon>
    </lineage>
</organism>
<dbReference type="Pfam" id="PF03372">
    <property type="entry name" value="Exo_endo_phos"/>
    <property type="match status" value="1"/>
</dbReference>
<dbReference type="KEGG" id="rcf:Poly24_45590"/>
<evidence type="ECO:0000313" key="5">
    <source>
        <dbReference type="EMBL" id="QDV70826.1"/>
    </source>
</evidence>
<comment type="similarity">
    <text evidence="1">Belongs to the DNase I family.</text>
</comment>
<dbReference type="GO" id="GO:0004519">
    <property type="term" value="F:endonuclease activity"/>
    <property type="evidence" value="ECO:0007669"/>
    <property type="project" value="UniProtKB-KW"/>
</dbReference>
<evidence type="ECO:0000256" key="3">
    <source>
        <dbReference type="ARBA" id="ARBA00022801"/>
    </source>
</evidence>
<protein>
    <submittedName>
        <fullName evidence="5">Endonuclease/Exonuclease/phosphatase family protein</fullName>
    </submittedName>
</protein>
<dbReference type="Gene3D" id="3.60.10.10">
    <property type="entry name" value="Endonuclease/exonuclease/phosphatase"/>
    <property type="match status" value="1"/>
</dbReference>
<dbReference type="PANTHER" id="PTHR11371:SF31">
    <property type="entry name" value="EXTRACELLULAR NUCLEASE"/>
    <property type="match status" value="1"/>
</dbReference>
<dbReference type="GO" id="GO:0004527">
    <property type="term" value="F:exonuclease activity"/>
    <property type="evidence" value="ECO:0007669"/>
    <property type="project" value="UniProtKB-KW"/>
</dbReference>
<dbReference type="InterPro" id="IPR016202">
    <property type="entry name" value="DNase_I"/>
</dbReference>
<dbReference type="GO" id="GO:0006308">
    <property type="term" value="P:DNA catabolic process"/>
    <property type="evidence" value="ECO:0007669"/>
    <property type="project" value="InterPro"/>
</dbReference>
<dbReference type="InterPro" id="IPR005135">
    <property type="entry name" value="Endo/exonuclease/phosphatase"/>
</dbReference>
<dbReference type="Proteomes" id="UP000315082">
    <property type="component" value="Chromosome"/>
</dbReference>
<accession>A0A518JZ56</accession>
<keyword evidence="5" id="KW-0255">Endonuclease</keyword>
<feature type="domain" description="Endonuclease/exonuclease/phosphatase" evidence="4">
    <location>
        <begin position="147"/>
        <end position="315"/>
    </location>
</feature>
<dbReference type="RefSeq" id="WP_197452089.1">
    <property type="nucleotide sequence ID" value="NZ_CP036348.1"/>
</dbReference>
<sequence length="411" mass="44912">MARRKSRKSPRLTTIIWTLVATVSSGGIGGYLKSDLPVIGPLVQQVQALAASHLGGDDEQVAGAFPAPGATGYPAATPTNHPGYVQGYTPPGIDPRALPAPANPARRYPPATPQAGTNYVQPTSATIRPAPVQQAASRKPSDRLLIATFNIQVFGESKLGKPEVVEVLAAVVRQFDIVAIQEVRAKADNILPDFLSAINADGSRYSFLIGPRLGRSNSKEQYAYIFDTNRIEHDPQAVGTMQDPNDLLHREPFIARFRARTASPQHAFTFWLVDTHTDPDEVPEEVAALADVFRVMQTARADEDDVILLGDLNASETQLGPLGQIPGITWVVRNAMTNTRQNKAYDNILFHAQATQEYTGRWGVFDLESAFGLTREQALDVSDHLPVWAEFQIWEAPHQARVAEANPAMQR</sequence>
<evidence type="ECO:0000256" key="1">
    <source>
        <dbReference type="ARBA" id="ARBA00007359"/>
    </source>
</evidence>
<proteinExistence type="inferred from homology"/>
<dbReference type="EMBL" id="CP036348">
    <property type="protein sequence ID" value="QDV70826.1"/>
    <property type="molecule type" value="Genomic_DNA"/>
</dbReference>
<evidence type="ECO:0000313" key="6">
    <source>
        <dbReference type="Proteomes" id="UP000315082"/>
    </source>
</evidence>
<dbReference type="AlphaFoldDB" id="A0A518JZ56"/>
<reference evidence="5 6" key="1">
    <citation type="submission" date="2019-02" db="EMBL/GenBank/DDBJ databases">
        <title>Deep-cultivation of Planctomycetes and their phenomic and genomic characterization uncovers novel biology.</title>
        <authorList>
            <person name="Wiegand S."/>
            <person name="Jogler M."/>
            <person name="Boedeker C."/>
            <person name="Pinto D."/>
            <person name="Vollmers J."/>
            <person name="Rivas-Marin E."/>
            <person name="Kohn T."/>
            <person name="Peeters S.H."/>
            <person name="Heuer A."/>
            <person name="Rast P."/>
            <person name="Oberbeckmann S."/>
            <person name="Bunk B."/>
            <person name="Jeske O."/>
            <person name="Meyerdierks A."/>
            <person name="Storesund J.E."/>
            <person name="Kallscheuer N."/>
            <person name="Luecker S."/>
            <person name="Lage O.M."/>
            <person name="Pohl T."/>
            <person name="Merkel B.J."/>
            <person name="Hornburger P."/>
            <person name="Mueller R.-W."/>
            <person name="Bruemmer F."/>
            <person name="Labrenz M."/>
            <person name="Spormann A.M."/>
            <person name="Op den Camp H."/>
            <person name="Overmann J."/>
            <person name="Amann R."/>
            <person name="Jetten M.S.M."/>
            <person name="Mascher T."/>
            <person name="Medema M.H."/>
            <person name="Devos D.P."/>
            <person name="Kaster A.-K."/>
            <person name="Ovreas L."/>
            <person name="Rohde M."/>
            <person name="Galperin M.Y."/>
            <person name="Jogler C."/>
        </authorList>
    </citation>
    <scope>NUCLEOTIDE SEQUENCE [LARGE SCALE GENOMIC DNA]</scope>
    <source>
        <strain evidence="5 6">Poly24</strain>
    </source>
</reference>